<protein>
    <submittedName>
        <fullName evidence="1">Putative hydrolase YutF</fullName>
        <ecNumber evidence="1">3.-.-.-</ecNumber>
    </submittedName>
</protein>
<dbReference type="InterPro" id="IPR036412">
    <property type="entry name" value="HAD-like_sf"/>
</dbReference>
<accession>A0A1X6YP72</accession>
<dbReference type="GO" id="GO:0016791">
    <property type="term" value="F:phosphatase activity"/>
    <property type="evidence" value="ECO:0007669"/>
    <property type="project" value="TreeGrafter"/>
</dbReference>
<dbReference type="RefSeq" id="WP_085816629.1">
    <property type="nucleotide sequence ID" value="NZ_FWFU01000001.1"/>
</dbReference>
<keyword evidence="1" id="KW-0378">Hydrolase</keyword>
<dbReference type="PANTHER" id="PTHR19288:SF46">
    <property type="entry name" value="HALOACID DEHALOGENASE-LIKE HYDROLASE DOMAIN-CONTAINING PROTEIN 2"/>
    <property type="match status" value="1"/>
</dbReference>
<dbReference type="Pfam" id="PF13344">
    <property type="entry name" value="Hydrolase_6"/>
    <property type="match status" value="1"/>
</dbReference>
<dbReference type="EMBL" id="FWFU01000001">
    <property type="protein sequence ID" value="SLN25210.1"/>
    <property type="molecule type" value="Genomic_DNA"/>
</dbReference>
<dbReference type="InterPro" id="IPR006357">
    <property type="entry name" value="HAD-SF_hydro_IIA"/>
</dbReference>
<evidence type="ECO:0000313" key="2">
    <source>
        <dbReference type="Proteomes" id="UP000193207"/>
    </source>
</evidence>
<organism evidence="1 2">
    <name type="scientific">Roseovarius halotolerans</name>
    <dbReference type="NCBI Taxonomy" id="505353"/>
    <lineage>
        <taxon>Bacteria</taxon>
        <taxon>Pseudomonadati</taxon>
        <taxon>Pseudomonadota</taxon>
        <taxon>Alphaproteobacteria</taxon>
        <taxon>Rhodobacterales</taxon>
        <taxon>Roseobacteraceae</taxon>
        <taxon>Roseovarius</taxon>
    </lineage>
</organism>
<dbReference type="InterPro" id="IPR023214">
    <property type="entry name" value="HAD_sf"/>
</dbReference>
<dbReference type="EC" id="3.-.-.-" evidence="1"/>
<dbReference type="Pfam" id="PF13242">
    <property type="entry name" value="Hydrolase_like"/>
    <property type="match status" value="1"/>
</dbReference>
<evidence type="ECO:0000313" key="1">
    <source>
        <dbReference type="EMBL" id="SLN25210.1"/>
    </source>
</evidence>
<keyword evidence="2" id="KW-1185">Reference proteome</keyword>
<dbReference type="Proteomes" id="UP000193207">
    <property type="component" value="Unassembled WGS sequence"/>
</dbReference>
<proteinExistence type="predicted"/>
<sequence>MQVATRDGPWAFAAYQAIRARLPAPGQPGASTRAPDLKAVADPFDLILLDAYGVLNVGERPVQGAVERMLALRRAGKRLCVVTNSAGYPKRLMMERHARLGFDFAPHEVASSREALLAHLSGDRRHWGVMLSPEHGDEDLGGLSLRFLGDDPKDYAAVDGFLMIGSAGWTAKRQALLESAVLRDPRPVLVGNPDLVAPREDGLSLEPGHFAHRLADKTGCEPRFFGKPFPEIFDIAVSRLGSPPDPARVLMVGDTLQTDVLGAQALGFKTALVLGHGMLKGMDCARACADSGIFPDFVLERT</sequence>
<dbReference type="Gene3D" id="3.40.50.1000">
    <property type="entry name" value="HAD superfamily/HAD-like"/>
    <property type="match status" value="2"/>
</dbReference>
<dbReference type="OrthoDB" id="148966at2"/>
<dbReference type="PANTHER" id="PTHR19288">
    <property type="entry name" value="4-NITROPHENYLPHOSPHATASE-RELATED"/>
    <property type="match status" value="1"/>
</dbReference>
<dbReference type="SUPFAM" id="SSF56784">
    <property type="entry name" value="HAD-like"/>
    <property type="match status" value="1"/>
</dbReference>
<reference evidence="1 2" key="1">
    <citation type="submission" date="2017-03" db="EMBL/GenBank/DDBJ databases">
        <authorList>
            <person name="Afonso C.L."/>
            <person name="Miller P.J."/>
            <person name="Scott M.A."/>
            <person name="Spackman E."/>
            <person name="Goraichik I."/>
            <person name="Dimitrov K.M."/>
            <person name="Suarez D.L."/>
            <person name="Swayne D.E."/>
        </authorList>
    </citation>
    <scope>NUCLEOTIDE SEQUENCE [LARGE SCALE GENOMIC DNA]</scope>
    <source>
        <strain evidence="1 2">CECT 8110</strain>
    </source>
</reference>
<dbReference type="AlphaFoldDB" id="A0A1X6YP72"/>
<dbReference type="GO" id="GO:0005737">
    <property type="term" value="C:cytoplasm"/>
    <property type="evidence" value="ECO:0007669"/>
    <property type="project" value="TreeGrafter"/>
</dbReference>
<name>A0A1X6YP72_9RHOB</name>
<gene>
    <name evidence="1" type="primary">yutF</name>
    <name evidence="1" type="ORF">ROH8110_01099</name>
</gene>